<dbReference type="GO" id="GO:0016740">
    <property type="term" value="F:transferase activity"/>
    <property type="evidence" value="ECO:0007669"/>
    <property type="project" value="UniProtKB-KW"/>
</dbReference>
<feature type="domain" description="Rhodanese" evidence="4">
    <location>
        <begin position="54"/>
        <end position="167"/>
    </location>
</feature>
<feature type="signal peptide" evidence="3">
    <location>
        <begin position="1"/>
        <end position="25"/>
    </location>
</feature>
<gene>
    <name evidence="5" type="ORF">SAMN02745206_00709</name>
</gene>
<keyword evidence="3" id="KW-0732">Signal</keyword>
<dbReference type="EMBL" id="FQVB01000006">
    <property type="protein sequence ID" value="SHE70441.1"/>
    <property type="molecule type" value="Genomic_DNA"/>
</dbReference>
<keyword evidence="5" id="KW-0670">Pyruvate</keyword>
<evidence type="ECO:0000256" key="2">
    <source>
        <dbReference type="SAM" id="MobiDB-lite"/>
    </source>
</evidence>
<dbReference type="InterPro" id="IPR001763">
    <property type="entry name" value="Rhodanese-like_dom"/>
</dbReference>
<evidence type="ECO:0000313" key="6">
    <source>
        <dbReference type="Proteomes" id="UP000184076"/>
    </source>
</evidence>
<evidence type="ECO:0000256" key="3">
    <source>
        <dbReference type="SAM" id="SignalP"/>
    </source>
</evidence>
<dbReference type="OrthoDB" id="9781034at2"/>
<dbReference type="SUPFAM" id="SSF52821">
    <property type="entry name" value="Rhodanese/Cell cycle control phosphatase"/>
    <property type="match status" value="2"/>
</dbReference>
<proteinExistence type="predicted"/>
<evidence type="ECO:0000313" key="5">
    <source>
        <dbReference type="EMBL" id="SHE70441.1"/>
    </source>
</evidence>
<evidence type="ECO:0000256" key="1">
    <source>
        <dbReference type="ARBA" id="ARBA00022737"/>
    </source>
</evidence>
<dbReference type="PROSITE" id="PS50206">
    <property type="entry name" value="RHODANESE_3"/>
    <property type="match status" value="2"/>
</dbReference>
<dbReference type="Proteomes" id="UP000184076">
    <property type="component" value="Unassembled WGS sequence"/>
</dbReference>
<accession>A0A1M4VMY7</accession>
<evidence type="ECO:0000259" key="4">
    <source>
        <dbReference type="PROSITE" id="PS50206"/>
    </source>
</evidence>
<dbReference type="Gene3D" id="3.40.250.10">
    <property type="entry name" value="Rhodanese-like domain"/>
    <property type="match status" value="2"/>
</dbReference>
<dbReference type="PANTHER" id="PTHR43855">
    <property type="entry name" value="THIOSULFATE SULFURTRANSFERASE"/>
    <property type="match status" value="1"/>
</dbReference>
<dbReference type="Pfam" id="PF00581">
    <property type="entry name" value="Rhodanese"/>
    <property type="match status" value="2"/>
</dbReference>
<reference evidence="6" key="1">
    <citation type="submission" date="2016-11" db="EMBL/GenBank/DDBJ databases">
        <authorList>
            <person name="Varghese N."/>
            <person name="Submissions S."/>
        </authorList>
    </citation>
    <scope>NUCLEOTIDE SEQUENCE [LARGE SCALE GENOMIC DNA]</scope>
    <source>
        <strain evidence="6">DSM 9756</strain>
    </source>
</reference>
<dbReference type="InterPro" id="IPR036873">
    <property type="entry name" value="Rhodanese-like_dom_sf"/>
</dbReference>
<feature type="region of interest" description="Disordered" evidence="2">
    <location>
        <begin position="329"/>
        <end position="364"/>
    </location>
</feature>
<dbReference type="CDD" id="cd01449">
    <property type="entry name" value="TST_Repeat_2"/>
    <property type="match status" value="1"/>
</dbReference>
<dbReference type="PANTHER" id="PTHR43855:SF1">
    <property type="entry name" value="THIOSULFATE SULFURTRANSFERASE"/>
    <property type="match status" value="1"/>
</dbReference>
<protein>
    <submittedName>
        <fullName evidence="5">Thiosulfate/3-mercaptopyruvate sulfurtransferase</fullName>
    </submittedName>
</protein>
<sequence length="364" mass="40360">MAQRKSPRWWLVPLFLLAGAAWAMASAPAAKGPTEDYPCRNCLATPQWLLEHRNDPDVVLVDVREDKDLDGRYLPGAVRLPWKSFQRHDTVRGVGAVFVGAAEAQEILGRAGIARTDTVIVYDSVARDGGATASYVFWVLDYLGHPSKRILERGLDGWVEAGGETVSEPARREPVFYQAPSEEIRPLRLADGPFVQSRLGDPYYQILDVRSSEEYLGLKQNTALDGTPLAPGHIPGAYNVDYRSNWRDAATKALRPYSELQKLYAGLDPNRAVIVYCHSGRRASFGYFVLRLMGFQDVRLYEASWNEWGNSRFYYPVEKKANRLEGAVPMPTAGPAAPVKAPQPAEEKRETRPASTGGYVSCGG</sequence>
<dbReference type="AlphaFoldDB" id="A0A1M4VMY7"/>
<dbReference type="CDD" id="cd01448">
    <property type="entry name" value="TST_Repeat_1"/>
    <property type="match status" value="1"/>
</dbReference>
<dbReference type="RefSeq" id="WP_073037004.1">
    <property type="nucleotide sequence ID" value="NZ_FQVB01000006.1"/>
</dbReference>
<name>A0A1M4VMY7_9BACT</name>
<keyword evidence="6" id="KW-1185">Reference proteome</keyword>
<dbReference type="STRING" id="1121391.SAMN02745206_00709"/>
<dbReference type="SMART" id="SM00450">
    <property type="entry name" value="RHOD"/>
    <property type="match status" value="2"/>
</dbReference>
<organism evidence="5 6">
    <name type="scientific">Desulfacinum infernum DSM 9756</name>
    <dbReference type="NCBI Taxonomy" id="1121391"/>
    <lineage>
        <taxon>Bacteria</taxon>
        <taxon>Pseudomonadati</taxon>
        <taxon>Thermodesulfobacteriota</taxon>
        <taxon>Syntrophobacteria</taxon>
        <taxon>Syntrophobacterales</taxon>
        <taxon>Syntrophobacteraceae</taxon>
        <taxon>Desulfacinum</taxon>
    </lineage>
</organism>
<dbReference type="InterPro" id="IPR051126">
    <property type="entry name" value="Thiosulfate_sulfurtransferase"/>
</dbReference>
<feature type="domain" description="Rhodanese" evidence="4">
    <location>
        <begin position="204"/>
        <end position="314"/>
    </location>
</feature>
<feature type="chain" id="PRO_5012567336" evidence="3">
    <location>
        <begin position="26"/>
        <end position="364"/>
    </location>
</feature>
<keyword evidence="5" id="KW-0808">Transferase</keyword>
<keyword evidence="1" id="KW-0677">Repeat</keyword>